<comment type="similarity">
    <text evidence="1">Belongs to the LysR transcriptional regulatory family.</text>
</comment>
<proteinExistence type="inferred from homology"/>
<dbReference type="FunFam" id="1.10.10.10:FF:000001">
    <property type="entry name" value="LysR family transcriptional regulator"/>
    <property type="match status" value="1"/>
</dbReference>
<organism evidence="6 7">
    <name type="scientific">Enorma phocaeensis</name>
    <dbReference type="NCBI Taxonomy" id="1871019"/>
    <lineage>
        <taxon>Bacteria</taxon>
        <taxon>Bacillati</taxon>
        <taxon>Actinomycetota</taxon>
        <taxon>Coriobacteriia</taxon>
        <taxon>Coriobacteriales</taxon>
        <taxon>Coriobacteriaceae</taxon>
        <taxon>Enorma</taxon>
    </lineage>
</organism>
<protein>
    <submittedName>
        <fullName evidence="6">LysR family transcriptional regulator</fullName>
    </submittedName>
</protein>
<reference evidence="6" key="1">
    <citation type="journal article" date="2021" name="PeerJ">
        <title>Extensive microbial diversity within the chicken gut microbiome revealed by metagenomics and culture.</title>
        <authorList>
            <person name="Gilroy R."/>
            <person name="Ravi A."/>
            <person name="Getino M."/>
            <person name="Pursley I."/>
            <person name="Horton D.L."/>
            <person name="Alikhan N.F."/>
            <person name="Baker D."/>
            <person name="Gharbi K."/>
            <person name="Hall N."/>
            <person name="Watson M."/>
            <person name="Adriaenssens E.M."/>
            <person name="Foster-Nyarko E."/>
            <person name="Jarju S."/>
            <person name="Secka A."/>
            <person name="Antonio M."/>
            <person name="Oren A."/>
            <person name="Chaudhuri R.R."/>
            <person name="La Ragione R."/>
            <person name="Hildebrand F."/>
            <person name="Pallen M.J."/>
        </authorList>
    </citation>
    <scope>NUCLEOTIDE SEQUENCE</scope>
    <source>
        <strain evidence="6">ChiHjej13B12-9602</strain>
    </source>
</reference>
<evidence type="ECO:0000313" key="7">
    <source>
        <dbReference type="Proteomes" id="UP000753256"/>
    </source>
</evidence>
<gene>
    <name evidence="6" type="ORF">K8V70_09735</name>
</gene>
<sequence>MEIRALETFLKIVECGSFSQAAAKLGYSQPAVTMQVKQLERELGARLFDRIPHGVRLTDEGRRFSFHANEVLSAAERAADAVRPSSAAGGRELVGTLRIGGVESVSTALLPDVLAAFAREHPHVRLEVRATRGDYLAELARANEIDLFYTLDRKLALRGFERSLIRAEDIVFAAKPDVCSCQKPLEPSELARLPFVLTERGESYRSELDRALAEHDCSIEPVIEAGNTETLVHLAERGVGIAFLPRYAVENSFTARTLAPVPTTLEPVRMWVQSFRHREKWVTPAMAAFAELAERMLGEPGMQRDEGGAA</sequence>
<keyword evidence="3" id="KW-0238">DNA-binding</keyword>
<dbReference type="InterPro" id="IPR000847">
    <property type="entry name" value="LysR_HTH_N"/>
</dbReference>
<dbReference type="Pfam" id="PF03466">
    <property type="entry name" value="LysR_substrate"/>
    <property type="match status" value="1"/>
</dbReference>
<comment type="caution">
    <text evidence="6">The sequence shown here is derived from an EMBL/GenBank/DDBJ whole genome shotgun (WGS) entry which is preliminary data.</text>
</comment>
<dbReference type="PANTHER" id="PTHR30126:SF40">
    <property type="entry name" value="HTH-TYPE TRANSCRIPTIONAL REGULATOR GLTR"/>
    <property type="match status" value="1"/>
</dbReference>
<dbReference type="GO" id="GO:0000976">
    <property type="term" value="F:transcription cis-regulatory region binding"/>
    <property type="evidence" value="ECO:0007669"/>
    <property type="project" value="TreeGrafter"/>
</dbReference>
<dbReference type="PRINTS" id="PR00039">
    <property type="entry name" value="HTHLYSR"/>
</dbReference>
<keyword evidence="4" id="KW-0804">Transcription</keyword>
<evidence type="ECO:0000256" key="1">
    <source>
        <dbReference type="ARBA" id="ARBA00009437"/>
    </source>
</evidence>
<evidence type="ECO:0000259" key="5">
    <source>
        <dbReference type="PROSITE" id="PS50931"/>
    </source>
</evidence>
<dbReference type="InterPro" id="IPR036388">
    <property type="entry name" value="WH-like_DNA-bd_sf"/>
</dbReference>
<dbReference type="AlphaFoldDB" id="A0A921LUA0"/>
<dbReference type="Gene3D" id="1.10.10.10">
    <property type="entry name" value="Winged helix-like DNA-binding domain superfamily/Winged helix DNA-binding domain"/>
    <property type="match status" value="1"/>
</dbReference>
<dbReference type="GO" id="GO:0003700">
    <property type="term" value="F:DNA-binding transcription factor activity"/>
    <property type="evidence" value="ECO:0007669"/>
    <property type="project" value="InterPro"/>
</dbReference>
<dbReference type="Gene3D" id="3.40.190.290">
    <property type="match status" value="1"/>
</dbReference>
<dbReference type="InterPro" id="IPR036390">
    <property type="entry name" value="WH_DNA-bd_sf"/>
</dbReference>
<dbReference type="EMBL" id="DYUZ01000035">
    <property type="protein sequence ID" value="HJG38116.1"/>
    <property type="molecule type" value="Genomic_DNA"/>
</dbReference>
<feature type="domain" description="HTH lysR-type" evidence="5">
    <location>
        <begin position="1"/>
        <end position="58"/>
    </location>
</feature>
<dbReference type="SUPFAM" id="SSF46785">
    <property type="entry name" value="Winged helix' DNA-binding domain"/>
    <property type="match status" value="1"/>
</dbReference>
<dbReference type="SUPFAM" id="SSF53850">
    <property type="entry name" value="Periplasmic binding protein-like II"/>
    <property type="match status" value="1"/>
</dbReference>
<dbReference type="PROSITE" id="PS50931">
    <property type="entry name" value="HTH_LYSR"/>
    <property type="match status" value="1"/>
</dbReference>
<evidence type="ECO:0000256" key="2">
    <source>
        <dbReference type="ARBA" id="ARBA00023015"/>
    </source>
</evidence>
<dbReference type="Proteomes" id="UP000753256">
    <property type="component" value="Unassembled WGS sequence"/>
</dbReference>
<evidence type="ECO:0000256" key="3">
    <source>
        <dbReference type="ARBA" id="ARBA00023125"/>
    </source>
</evidence>
<name>A0A921LUA0_9ACTN</name>
<dbReference type="PANTHER" id="PTHR30126">
    <property type="entry name" value="HTH-TYPE TRANSCRIPTIONAL REGULATOR"/>
    <property type="match status" value="1"/>
</dbReference>
<dbReference type="InterPro" id="IPR005119">
    <property type="entry name" value="LysR_subst-bd"/>
</dbReference>
<accession>A0A921LUA0</accession>
<dbReference type="Pfam" id="PF00126">
    <property type="entry name" value="HTH_1"/>
    <property type="match status" value="1"/>
</dbReference>
<reference evidence="6" key="2">
    <citation type="submission" date="2021-09" db="EMBL/GenBank/DDBJ databases">
        <authorList>
            <person name="Gilroy R."/>
        </authorList>
    </citation>
    <scope>NUCLEOTIDE SEQUENCE</scope>
    <source>
        <strain evidence="6">ChiHjej13B12-9602</strain>
    </source>
</reference>
<dbReference type="CDD" id="cd05466">
    <property type="entry name" value="PBP2_LTTR_substrate"/>
    <property type="match status" value="1"/>
</dbReference>
<dbReference type="RefSeq" id="WP_273191235.1">
    <property type="nucleotide sequence ID" value="NZ_DYUZ01000035.1"/>
</dbReference>
<evidence type="ECO:0000256" key="4">
    <source>
        <dbReference type="ARBA" id="ARBA00023163"/>
    </source>
</evidence>
<evidence type="ECO:0000313" key="6">
    <source>
        <dbReference type="EMBL" id="HJG38116.1"/>
    </source>
</evidence>
<keyword evidence="2" id="KW-0805">Transcription regulation</keyword>